<proteinExistence type="predicted"/>
<evidence type="ECO:0000313" key="2">
    <source>
        <dbReference type="Proteomes" id="UP001227126"/>
    </source>
</evidence>
<accession>A0ABT7FL46</accession>
<evidence type="ECO:0000313" key="1">
    <source>
        <dbReference type="EMBL" id="MDK3075863.1"/>
    </source>
</evidence>
<protein>
    <submittedName>
        <fullName evidence="1">Uncharacterized protein</fullName>
    </submittedName>
</protein>
<organism evidence="1 2">
    <name type="scientific">Sedimentitalea xiamensis</name>
    <dbReference type="NCBI Taxonomy" id="3050037"/>
    <lineage>
        <taxon>Bacteria</taxon>
        <taxon>Pseudomonadati</taxon>
        <taxon>Pseudomonadota</taxon>
        <taxon>Alphaproteobacteria</taxon>
        <taxon>Rhodobacterales</taxon>
        <taxon>Paracoccaceae</taxon>
        <taxon>Sedimentitalea</taxon>
    </lineage>
</organism>
<reference evidence="1 2" key="1">
    <citation type="submission" date="2023-05" db="EMBL/GenBank/DDBJ databases">
        <title>Sedimentitalea sp. nov. JM2-8.</title>
        <authorList>
            <person name="Huang J."/>
        </authorList>
    </citation>
    <scope>NUCLEOTIDE SEQUENCE [LARGE SCALE GENOMIC DNA]</scope>
    <source>
        <strain evidence="1 2">JM2-8</strain>
    </source>
</reference>
<keyword evidence="2" id="KW-1185">Reference proteome</keyword>
<gene>
    <name evidence="1" type="ORF">QO034_22680</name>
</gene>
<dbReference type="EMBL" id="JASNJE010000058">
    <property type="protein sequence ID" value="MDK3075863.1"/>
    <property type="molecule type" value="Genomic_DNA"/>
</dbReference>
<dbReference type="RefSeq" id="WP_284487777.1">
    <property type="nucleotide sequence ID" value="NZ_JASNJE010000058.1"/>
</dbReference>
<dbReference type="Proteomes" id="UP001227126">
    <property type="component" value="Unassembled WGS sequence"/>
</dbReference>
<feature type="non-terminal residue" evidence="1">
    <location>
        <position position="1"/>
    </location>
</feature>
<comment type="caution">
    <text evidence="1">The sequence shown here is derived from an EMBL/GenBank/DDBJ whole genome shotgun (WGS) entry which is preliminary data.</text>
</comment>
<name>A0ABT7FL46_9RHOB</name>
<sequence>LRYRLASSWSCRSVVSVCSFIPATTLDSRDESHTEFVQQSRWYLSHSAKKPVPIVSRRFVLATALAVPVAAVDPFSGGANKGFGTPSADALTLSALLLALISALELVEKSIQIYKDMKANIELQNPDTESAQEGKVLSAIFNEDEYAESAVEHGSALPARILKNSPIQPDGQLYSWEANVPRGDSYKSRVEIPTVSPGDKLFETMTAKSAAADYFRVMMA</sequence>